<feature type="region of interest" description="Disordered" evidence="1">
    <location>
        <begin position="1"/>
        <end position="23"/>
    </location>
</feature>
<dbReference type="EMBL" id="BK003426">
    <property type="protein sequence ID" value="DAA03625.1"/>
    <property type="molecule type" value="Genomic_DNA"/>
</dbReference>
<proteinExistence type="predicted"/>
<evidence type="ECO:0000256" key="1">
    <source>
        <dbReference type="SAM" id="MobiDB-lite"/>
    </source>
</evidence>
<name>Q6IHJ0_DROME</name>
<organism evidence="2">
    <name type="scientific">Drosophila melanogaster</name>
    <name type="common">Fruit fly</name>
    <dbReference type="NCBI Taxonomy" id="7227"/>
    <lineage>
        <taxon>Eukaryota</taxon>
        <taxon>Metazoa</taxon>
        <taxon>Ecdysozoa</taxon>
        <taxon>Arthropoda</taxon>
        <taxon>Hexapoda</taxon>
        <taxon>Insecta</taxon>
        <taxon>Pterygota</taxon>
        <taxon>Neoptera</taxon>
        <taxon>Endopterygota</taxon>
        <taxon>Diptera</taxon>
        <taxon>Brachycera</taxon>
        <taxon>Muscomorpha</taxon>
        <taxon>Ephydroidea</taxon>
        <taxon>Drosophilidae</taxon>
        <taxon>Drosophila</taxon>
        <taxon>Sophophora</taxon>
    </lineage>
</organism>
<evidence type="ECO:0000313" key="2">
    <source>
        <dbReference type="EMBL" id="DAA03625.1"/>
    </source>
</evidence>
<reference evidence="2" key="1">
    <citation type="journal article" date="2003" name="Genome Biol.">
        <title>An integrated gene annotation and transcriptional profiling approach towards the full gene content of the Drosophila genome.</title>
        <authorList>
            <person name="Hild M."/>
            <person name="Beckmann B."/>
            <person name="Haas S.A."/>
            <person name="Koch B."/>
            <person name="Solovyev V."/>
            <person name="Busold C."/>
            <person name="Fellenberg K."/>
            <person name="Boutros M."/>
            <person name="Vingron M."/>
            <person name="Sauer F."/>
            <person name="Hoheisel J.D."/>
            <person name="Paro R."/>
        </authorList>
    </citation>
    <scope>NUCLEOTIDE SEQUENCE</scope>
</reference>
<sequence>MGHLLRKCGQDTQTGRPTWRQCGQTGLEQGGGYNGNIVAPGIAGFLVSQRQKEGTNYAYLGFKRYKKKSTQFKSF</sequence>
<dbReference type="AlphaFoldDB" id="Q6IHJ0"/>
<accession>Q6IHJ0</accession>
<protein>
    <submittedName>
        <fullName evidence="2">HDC02501</fullName>
    </submittedName>
</protein>
<gene>
    <name evidence="2" type="ORF">HDC02501</name>
</gene>
<feature type="compositionally biased region" description="Polar residues" evidence="1">
    <location>
        <begin position="10"/>
        <end position="23"/>
    </location>
</feature>